<gene>
    <name evidence="8" type="ORF">ACFP5Y_09335</name>
</gene>
<dbReference type="RefSeq" id="WP_137628732.1">
    <property type="nucleotide sequence ID" value="NZ_BJDJ01000012.1"/>
</dbReference>
<evidence type="ECO:0000313" key="9">
    <source>
        <dbReference type="Proteomes" id="UP001596282"/>
    </source>
</evidence>
<keyword evidence="9" id="KW-1185">Reference proteome</keyword>
<evidence type="ECO:0000256" key="2">
    <source>
        <dbReference type="ARBA" id="ARBA00022670"/>
    </source>
</evidence>
<keyword evidence="4" id="KW-0378">Hydrolase</keyword>
<comment type="caution">
    <text evidence="8">The sequence shown here is derived from an EMBL/GenBank/DDBJ whole genome shotgun (WGS) entry which is preliminary data.</text>
</comment>
<dbReference type="PROSITE" id="PS50249">
    <property type="entry name" value="MPN"/>
    <property type="match status" value="1"/>
</dbReference>
<evidence type="ECO:0000256" key="1">
    <source>
        <dbReference type="ARBA" id="ARBA00010243"/>
    </source>
</evidence>
<dbReference type="InterPro" id="IPR025657">
    <property type="entry name" value="RadC_JAB"/>
</dbReference>
<evidence type="ECO:0000256" key="5">
    <source>
        <dbReference type="ARBA" id="ARBA00022833"/>
    </source>
</evidence>
<dbReference type="PROSITE" id="PS01302">
    <property type="entry name" value="UPF0758"/>
    <property type="match status" value="1"/>
</dbReference>
<evidence type="ECO:0000313" key="8">
    <source>
        <dbReference type="EMBL" id="MFC6181423.1"/>
    </source>
</evidence>
<evidence type="ECO:0000256" key="4">
    <source>
        <dbReference type="ARBA" id="ARBA00022801"/>
    </source>
</evidence>
<keyword evidence="3" id="KW-0479">Metal-binding</keyword>
<proteinExistence type="inferred from homology"/>
<dbReference type="Pfam" id="PF04002">
    <property type="entry name" value="RadC"/>
    <property type="match status" value="1"/>
</dbReference>
<name>A0ABW1S0S2_9LACO</name>
<evidence type="ECO:0000259" key="7">
    <source>
        <dbReference type="PROSITE" id="PS50249"/>
    </source>
</evidence>
<accession>A0ABW1S0S2</accession>
<evidence type="ECO:0000256" key="3">
    <source>
        <dbReference type="ARBA" id="ARBA00022723"/>
    </source>
</evidence>
<protein>
    <submittedName>
        <fullName evidence="8">RadC family protein</fullName>
    </submittedName>
</protein>
<keyword evidence="6" id="KW-0482">Metalloprotease</keyword>
<dbReference type="SUPFAM" id="SSF102712">
    <property type="entry name" value="JAB1/MPN domain"/>
    <property type="match status" value="1"/>
</dbReference>
<keyword evidence="2" id="KW-0645">Protease</keyword>
<dbReference type="InterPro" id="IPR020891">
    <property type="entry name" value="UPF0758_CS"/>
</dbReference>
<dbReference type="PANTHER" id="PTHR30471">
    <property type="entry name" value="DNA REPAIR PROTEIN RADC"/>
    <property type="match status" value="1"/>
</dbReference>
<reference evidence="9" key="1">
    <citation type="journal article" date="2019" name="Int. J. Syst. Evol. Microbiol.">
        <title>The Global Catalogue of Microorganisms (GCM) 10K type strain sequencing project: providing services to taxonomists for standard genome sequencing and annotation.</title>
        <authorList>
            <consortium name="The Broad Institute Genomics Platform"/>
            <consortium name="The Broad Institute Genome Sequencing Center for Infectious Disease"/>
            <person name="Wu L."/>
            <person name="Ma J."/>
        </authorList>
    </citation>
    <scope>NUCLEOTIDE SEQUENCE [LARGE SCALE GENOMIC DNA]</scope>
    <source>
        <strain evidence="9">CCM 8933</strain>
    </source>
</reference>
<dbReference type="Proteomes" id="UP001596282">
    <property type="component" value="Unassembled WGS sequence"/>
</dbReference>
<evidence type="ECO:0000256" key="6">
    <source>
        <dbReference type="ARBA" id="ARBA00023049"/>
    </source>
</evidence>
<dbReference type="EMBL" id="JBHSSC010000038">
    <property type="protein sequence ID" value="MFC6181423.1"/>
    <property type="molecule type" value="Genomic_DNA"/>
</dbReference>
<keyword evidence="5" id="KW-0862">Zinc</keyword>
<organism evidence="8 9">
    <name type="scientific">Lactiplantibacillus daowaiensis</name>
    <dbReference type="NCBI Taxonomy" id="2559918"/>
    <lineage>
        <taxon>Bacteria</taxon>
        <taxon>Bacillati</taxon>
        <taxon>Bacillota</taxon>
        <taxon>Bacilli</taxon>
        <taxon>Lactobacillales</taxon>
        <taxon>Lactobacillaceae</taxon>
        <taxon>Lactiplantibacillus</taxon>
    </lineage>
</organism>
<dbReference type="InterPro" id="IPR001405">
    <property type="entry name" value="UPF0758"/>
</dbReference>
<feature type="domain" description="MPN" evidence="7">
    <location>
        <begin position="86"/>
        <end position="208"/>
    </location>
</feature>
<dbReference type="Gene3D" id="3.40.140.10">
    <property type="entry name" value="Cytidine Deaminase, domain 2"/>
    <property type="match status" value="1"/>
</dbReference>
<dbReference type="InterPro" id="IPR037518">
    <property type="entry name" value="MPN"/>
</dbReference>
<sequence length="213" mass="23713">MNIQAITTTSDWTIQIHHLIQHYFQQVLTDDQQAEQSARQFIQRYPIDQVASWPVTLPADPIWANLLTALRCGQLLQRQPRVVLGQVFGSQSLGQQLQHDFAGQPQEQLVLLCLDTKNQITRRQVIFQGTLNTCPVHPREIFQVALQTTTARVVVAHNHPSGDATPSTADIAFTNRVVASGDLLGIPVLDSFVIGENDYFSFAAQGLLNCNTD</sequence>
<comment type="similarity">
    <text evidence="1">Belongs to the UPF0758 family.</text>
</comment>
<dbReference type="PANTHER" id="PTHR30471:SF3">
    <property type="entry name" value="UPF0758 PROTEIN YEES-RELATED"/>
    <property type="match status" value="1"/>
</dbReference>
<dbReference type="CDD" id="cd08071">
    <property type="entry name" value="MPN_DUF2466"/>
    <property type="match status" value="1"/>
</dbReference>